<reference evidence="3" key="1">
    <citation type="journal article" date="2019" name="Int. J. Syst. Evol. Microbiol.">
        <title>The Global Catalogue of Microorganisms (GCM) 10K type strain sequencing project: providing services to taxonomists for standard genome sequencing and annotation.</title>
        <authorList>
            <consortium name="The Broad Institute Genomics Platform"/>
            <consortium name="The Broad Institute Genome Sequencing Center for Infectious Disease"/>
            <person name="Wu L."/>
            <person name="Ma J."/>
        </authorList>
    </citation>
    <scope>NUCLEOTIDE SEQUENCE [LARGE SCALE GENOMIC DNA]</scope>
    <source>
        <strain evidence="3">JCM 18392</strain>
    </source>
</reference>
<keyword evidence="1" id="KW-1133">Transmembrane helix</keyword>
<evidence type="ECO:0000313" key="3">
    <source>
        <dbReference type="Proteomes" id="UP001501323"/>
    </source>
</evidence>
<name>A0ABP9E9R3_9GAMM</name>
<organism evidence="2 3">
    <name type="scientific">Luteimonas vadosa</name>
    <dbReference type="NCBI Taxonomy" id="1165507"/>
    <lineage>
        <taxon>Bacteria</taxon>
        <taxon>Pseudomonadati</taxon>
        <taxon>Pseudomonadota</taxon>
        <taxon>Gammaproteobacteria</taxon>
        <taxon>Lysobacterales</taxon>
        <taxon>Lysobacteraceae</taxon>
        <taxon>Luteimonas</taxon>
    </lineage>
</organism>
<keyword evidence="3" id="KW-1185">Reference proteome</keyword>
<comment type="caution">
    <text evidence="2">The sequence shown here is derived from an EMBL/GenBank/DDBJ whole genome shotgun (WGS) entry which is preliminary data.</text>
</comment>
<feature type="transmembrane region" description="Helical" evidence="1">
    <location>
        <begin position="39"/>
        <end position="56"/>
    </location>
</feature>
<evidence type="ECO:0000256" key="1">
    <source>
        <dbReference type="SAM" id="Phobius"/>
    </source>
</evidence>
<evidence type="ECO:0008006" key="4">
    <source>
        <dbReference type="Google" id="ProtNLM"/>
    </source>
</evidence>
<gene>
    <name evidence="2" type="ORF">GCM10023332_24080</name>
</gene>
<dbReference type="Proteomes" id="UP001501323">
    <property type="component" value="Unassembled WGS sequence"/>
</dbReference>
<feature type="transmembrane region" description="Helical" evidence="1">
    <location>
        <begin position="68"/>
        <end position="95"/>
    </location>
</feature>
<feature type="transmembrane region" description="Helical" evidence="1">
    <location>
        <begin position="115"/>
        <end position="135"/>
    </location>
</feature>
<evidence type="ECO:0000313" key="2">
    <source>
        <dbReference type="EMBL" id="GAA4870690.1"/>
    </source>
</evidence>
<proteinExistence type="predicted"/>
<dbReference type="RefSeq" id="WP_345295791.1">
    <property type="nucleotide sequence ID" value="NZ_BAABJY010000003.1"/>
</dbReference>
<sequence>MSVDSTRQAAWFAPWLLVLGCVGFASAWILLAYARGATFAWLGIVAALDIALLLRLGRVRRGWRRALAGVLVTALTIVATAWGTLAALTGAPLGLLPWESMSHLGPHLARTLFPLVYDGIDLAWFGASLVVAAVVSR</sequence>
<keyword evidence="1" id="KW-0472">Membrane</keyword>
<accession>A0ABP9E9R3</accession>
<feature type="transmembrane region" description="Helical" evidence="1">
    <location>
        <begin position="12"/>
        <end position="33"/>
    </location>
</feature>
<protein>
    <recommendedName>
        <fullName evidence="4">Lycopene cyclase domain-containing protein</fullName>
    </recommendedName>
</protein>
<dbReference type="EMBL" id="BAABJY010000003">
    <property type="protein sequence ID" value="GAA4870690.1"/>
    <property type="molecule type" value="Genomic_DNA"/>
</dbReference>
<dbReference type="PROSITE" id="PS51257">
    <property type="entry name" value="PROKAR_LIPOPROTEIN"/>
    <property type="match status" value="1"/>
</dbReference>
<keyword evidence="1" id="KW-0812">Transmembrane</keyword>